<keyword evidence="8" id="KW-0644">Prostaglandin metabolism</keyword>
<dbReference type="GO" id="GO:0001516">
    <property type="term" value="P:prostaglandin biosynthetic process"/>
    <property type="evidence" value="ECO:0007669"/>
    <property type="project" value="UniProtKB-KW"/>
</dbReference>
<evidence type="ECO:0000256" key="23">
    <source>
        <dbReference type="ARBA" id="ARBA00023235"/>
    </source>
</evidence>
<comment type="catalytic activity">
    <reaction evidence="1">
        <text>(15S)-hydroperoxy-(5Z,8Z,11Z,13E)-eicosatetraenoate = 15-oxo-(5Z,8Z,11Z,13E)-eicosatetraenoate + H2O</text>
        <dbReference type="Rhea" id="RHEA:48636"/>
        <dbReference type="ChEBI" id="CHEBI:15377"/>
        <dbReference type="ChEBI" id="CHEBI:57410"/>
        <dbReference type="ChEBI" id="CHEBI:57446"/>
    </reaction>
    <physiologicalReaction direction="left-to-right" evidence="1">
        <dbReference type="Rhea" id="RHEA:48637"/>
    </physiologicalReaction>
</comment>
<name>A0A8C4QFT7_EPTBU</name>
<keyword evidence="15" id="KW-0276">Fatty acid metabolism</keyword>
<dbReference type="InterPro" id="IPR002401">
    <property type="entry name" value="Cyt_P450_E_grp-I"/>
</dbReference>
<keyword evidence="11 33" id="KW-0349">Heme</keyword>
<evidence type="ECO:0000256" key="28">
    <source>
        <dbReference type="ARBA" id="ARBA00036475"/>
    </source>
</evidence>
<evidence type="ECO:0000313" key="37">
    <source>
        <dbReference type="Proteomes" id="UP000694388"/>
    </source>
</evidence>
<keyword evidence="16 35" id="KW-1133">Transmembrane helix</keyword>
<evidence type="ECO:0000256" key="6">
    <source>
        <dbReference type="ARBA" id="ARBA00011245"/>
    </source>
</evidence>
<evidence type="ECO:0000256" key="24">
    <source>
        <dbReference type="ARBA" id="ARBA00023239"/>
    </source>
</evidence>
<evidence type="ECO:0000256" key="9">
    <source>
        <dbReference type="ARBA" id="ARBA00022516"/>
    </source>
</evidence>
<dbReference type="InterPro" id="IPR050705">
    <property type="entry name" value="Cytochrome_P450_3A"/>
</dbReference>
<keyword evidence="19 34" id="KW-0503">Monooxygenase</keyword>
<dbReference type="GO" id="GO:0005789">
    <property type="term" value="C:endoplasmic reticulum membrane"/>
    <property type="evidence" value="ECO:0007669"/>
    <property type="project" value="UniProtKB-SubCell"/>
</dbReference>
<dbReference type="EC" id="4.2.1.152" evidence="7"/>
<comment type="catalytic activity">
    <reaction evidence="28">
        <text>prostaglandin H2 = thromboxane A2</text>
        <dbReference type="Rhea" id="RHEA:17137"/>
        <dbReference type="ChEBI" id="CHEBI:57405"/>
        <dbReference type="ChEBI" id="CHEBI:57445"/>
        <dbReference type="EC" id="5.3.99.5"/>
    </reaction>
    <physiologicalReaction direction="left-to-right" evidence="28">
        <dbReference type="Rhea" id="RHEA:17138"/>
    </physiologicalReaction>
</comment>
<feature type="transmembrane region" description="Helical" evidence="35">
    <location>
        <begin position="14"/>
        <end position="34"/>
    </location>
</feature>
<dbReference type="InterPro" id="IPR001128">
    <property type="entry name" value="Cyt_P450"/>
</dbReference>
<keyword evidence="12 35" id="KW-0812">Transmembrane</keyword>
<dbReference type="PANTHER" id="PTHR24302:SF47">
    <property type="entry name" value="CYTOCHROME P450"/>
    <property type="match status" value="1"/>
</dbReference>
<sequence>MMDITALMEVTSNWINLSVILFTLALVLLSMYSISPFYQLKKIGIKHPTPLPFIGNMLWFKQGFFAAHQDLARNFGSLCGFYFGRSPHIIVGEPEMLKQILVKDFPNFINRQNFPLVTKPLSDSVLMLGGSDWKRVRTILSPTFTSSKLKEMVPLITQVGDVLLQNLEKHAISGKGVDMWRIFGNLTMDVIASVGFGIQLDSQKQTNHPFVHHAQLFFRATIFRPILYLILAFPVLLPLARLIPEKHRQQVDVFFTHSIKQLIKQRKSQPQNERRRDFLQLMLDAGESTAEVTSGIPQSKGETNENSVPLVETRQQYKKTLSDDEMVGQALFFLVGGYETTSNTLAFTAYLLAMHSECQERLLSEIDEFFQNNKSPDYNNVQKLGYLDMVISETLRLYPPAVRFGRKAKHDCVIEGQFIPAKMHVEVPVAVLHYDPRYWHDPMTFDPERFTPEAKAARHPFAYLPFGGGPRICIGMRLALLEMKISLVKILQKFSFETCEETQIPLKIISVTTLRPLDGVILKVVPRKES</sequence>
<comment type="cofactor">
    <cofactor evidence="3 33">
        <name>heme</name>
        <dbReference type="ChEBI" id="CHEBI:30413"/>
    </cofactor>
</comment>
<dbReference type="GO" id="GO:0106256">
    <property type="term" value="F:hydroperoxy icosatetraenoate dehydratase activity"/>
    <property type="evidence" value="ECO:0007669"/>
    <property type="project" value="UniProtKB-EC"/>
</dbReference>
<evidence type="ECO:0000256" key="26">
    <source>
        <dbReference type="ARBA" id="ARBA00036380"/>
    </source>
</evidence>
<proteinExistence type="inferred from homology"/>
<evidence type="ECO:0000256" key="3">
    <source>
        <dbReference type="ARBA" id="ARBA00001971"/>
    </source>
</evidence>
<dbReference type="GO" id="GO:0016705">
    <property type="term" value="F:oxidoreductase activity, acting on paired donors, with incorporation or reduction of molecular oxygen"/>
    <property type="evidence" value="ECO:0007669"/>
    <property type="project" value="InterPro"/>
</dbReference>
<dbReference type="PANTHER" id="PTHR24302">
    <property type="entry name" value="CYTOCHROME P450 FAMILY 3"/>
    <property type="match status" value="1"/>
</dbReference>
<keyword evidence="10" id="KW-0643">Prostaglandin biosynthesis</keyword>
<evidence type="ECO:0000313" key="36">
    <source>
        <dbReference type="Ensembl" id="ENSEBUP00000014823.1"/>
    </source>
</evidence>
<evidence type="ECO:0000256" key="2">
    <source>
        <dbReference type="ARBA" id="ARBA00001719"/>
    </source>
</evidence>
<keyword evidence="9" id="KW-0444">Lipid biosynthesis</keyword>
<evidence type="ECO:0000256" key="7">
    <source>
        <dbReference type="ARBA" id="ARBA00013084"/>
    </source>
</evidence>
<evidence type="ECO:0000256" key="8">
    <source>
        <dbReference type="ARBA" id="ARBA00022501"/>
    </source>
</evidence>
<dbReference type="GeneTree" id="ENSGT00940000157903"/>
<keyword evidence="24" id="KW-0456">Lyase</keyword>
<comment type="function">
    <text evidence="32">Catalyzes the conversion of prostaglandin H2 (PGH2) to thromboxane A2 (TXA2), a potent inducer of blood vessel constriction and platelet aggregation. Also cleaves PGH2 to 12-hydroxy-heptadecatrienoicacid (12-HHT) and malondialdehyde, which is known to act as a mediator of DNA damage. 12-HHT and malondialdehyde are formed stoichiometrically in the same amounts as TXA2. Additionally, displays dehydratase activity, toward (15S)-hydroperoxy-(5Z,8Z,11Z,13E)-eicosatetraenoate (15(S)-HPETE) producing 15-KETE and 15-HETE.</text>
</comment>
<keyword evidence="13 33" id="KW-0479">Metal-binding</keyword>
<dbReference type="InterPro" id="IPR017972">
    <property type="entry name" value="Cyt_P450_CS"/>
</dbReference>
<accession>A0A8C4QFT7</accession>
<keyword evidence="20" id="KW-0443">Lipid metabolism</keyword>
<dbReference type="SUPFAM" id="SSF48264">
    <property type="entry name" value="Cytochrome P450"/>
    <property type="match status" value="1"/>
</dbReference>
<organism evidence="36 37">
    <name type="scientific">Eptatretus burgeri</name>
    <name type="common">Inshore hagfish</name>
    <dbReference type="NCBI Taxonomy" id="7764"/>
    <lineage>
        <taxon>Eukaryota</taxon>
        <taxon>Metazoa</taxon>
        <taxon>Chordata</taxon>
        <taxon>Craniata</taxon>
        <taxon>Vertebrata</taxon>
        <taxon>Cyclostomata</taxon>
        <taxon>Myxini</taxon>
        <taxon>Myxiniformes</taxon>
        <taxon>Myxinidae</taxon>
        <taxon>Eptatretinae</taxon>
        <taxon>Eptatretus</taxon>
    </lineage>
</organism>
<dbReference type="Proteomes" id="UP000694388">
    <property type="component" value="Unplaced"/>
</dbReference>
<evidence type="ECO:0000256" key="32">
    <source>
        <dbReference type="ARBA" id="ARBA00054825"/>
    </source>
</evidence>
<dbReference type="CDD" id="cd11055">
    <property type="entry name" value="CYP3A-like"/>
    <property type="match status" value="1"/>
</dbReference>
<evidence type="ECO:0000256" key="35">
    <source>
        <dbReference type="SAM" id="Phobius"/>
    </source>
</evidence>
<reference evidence="36" key="1">
    <citation type="submission" date="2025-05" db="UniProtKB">
        <authorList>
            <consortium name="Ensembl"/>
        </authorList>
    </citation>
    <scope>IDENTIFICATION</scope>
</reference>
<evidence type="ECO:0000256" key="14">
    <source>
        <dbReference type="ARBA" id="ARBA00022824"/>
    </source>
</evidence>
<dbReference type="EC" id="5.3.99.5" evidence="29"/>
<evidence type="ECO:0000256" key="13">
    <source>
        <dbReference type="ARBA" id="ARBA00022723"/>
    </source>
</evidence>
<dbReference type="GO" id="GO:0008395">
    <property type="term" value="F:steroid hydroxylase activity"/>
    <property type="evidence" value="ECO:0007669"/>
    <property type="project" value="TreeGrafter"/>
</dbReference>
<keyword evidence="14" id="KW-0256">Endoplasmic reticulum</keyword>
<evidence type="ECO:0000256" key="15">
    <source>
        <dbReference type="ARBA" id="ARBA00022832"/>
    </source>
</evidence>
<evidence type="ECO:0000256" key="1">
    <source>
        <dbReference type="ARBA" id="ARBA00001143"/>
    </source>
</evidence>
<evidence type="ECO:0000256" key="29">
    <source>
        <dbReference type="ARBA" id="ARBA00038872"/>
    </source>
</evidence>
<dbReference type="PRINTS" id="PR00463">
    <property type="entry name" value="EP450I"/>
</dbReference>
<feature type="binding site" description="axial binding residue" evidence="33">
    <location>
        <position position="473"/>
    </location>
    <ligand>
        <name>heme</name>
        <dbReference type="ChEBI" id="CHEBI:30413"/>
    </ligand>
    <ligandPart>
        <name>Fe</name>
        <dbReference type="ChEBI" id="CHEBI:18248"/>
    </ligandPart>
</feature>
<evidence type="ECO:0000256" key="19">
    <source>
        <dbReference type="ARBA" id="ARBA00023033"/>
    </source>
</evidence>
<comment type="similarity">
    <text evidence="5 34">Belongs to the cytochrome P450 family.</text>
</comment>
<keyword evidence="21 35" id="KW-0472">Membrane</keyword>
<dbReference type="PRINTS" id="PR00385">
    <property type="entry name" value="P450"/>
</dbReference>
<evidence type="ECO:0000256" key="33">
    <source>
        <dbReference type="PIRSR" id="PIRSR602401-1"/>
    </source>
</evidence>
<evidence type="ECO:0000256" key="16">
    <source>
        <dbReference type="ARBA" id="ARBA00022989"/>
    </source>
</evidence>
<keyword evidence="17 34" id="KW-0560">Oxidoreductase</keyword>
<evidence type="ECO:0000256" key="5">
    <source>
        <dbReference type="ARBA" id="ARBA00010617"/>
    </source>
</evidence>
<dbReference type="Gene3D" id="1.10.630.10">
    <property type="entry name" value="Cytochrome P450"/>
    <property type="match status" value="1"/>
</dbReference>
<evidence type="ECO:0000256" key="20">
    <source>
        <dbReference type="ARBA" id="ARBA00023098"/>
    </source>
</evidence>
<comment type="subunit">
    <text evidence="6">Monomer.</text>
</comment>
<evidence type="ECO:0000256" key="12">
    <source>
        <dbReference type="ARBA" id="ARBA00022692"/>
    </source>
</evidence>
<keyword evidence="37" id="KW-1185">Reference proteome</keyword>
<dbReference type="InterPro" id="IPR036396">
    <property type="entry name" value="Cyt_P450_sf"/>
</dbReference>
<dbReference type="OMA" id="LMMRANM"/>
<dbReference type="GO" id="GO:0020037">
    <property type="term" value="F:heme binding"/>
    <property type="evidence" value="ECO:0007669"/>
    <property type="project" value="InterPro"/>
</dbReference>
<comment type="catalytic activity">
    <reaction evidence="27">
        <text>prostaglandin H2 = (12S)-hydroxy-(5Z,8E,10E)-heptadecatrienoate + malonaldehyde</text>
        <dbReference type="Rhea" id="RHEA:48644"/>
        <dbReference type="ChEBI" id="CHEBI:57405"/>
        <dbReference type="ChEBI" id="CHEBI:90694"/>
        <dbReference type="ChEBI" id="CHEBI:566274"/>
    </reaction>
</comment>
<evidence type="ECO:0000256" key="11">
    <source>
        <dbReference type="ARBA" id="ARBA00022617"/>
    </source>
</evidence>
<evidence type="ECO:0000256" key="21">
    <source>
        <dbReference type="ARBA" id="ARBA00023136"/>
    </source>
</evidence>
<dbReference type="Ensembl" id="ENSEBUT00000015417.1">
    <property type="protein sequence ID" value="ENSEBUP00000014841.1"/>
    <property type="gene ID" value="ENSEBUG00000009344.1"/>
</dbReference>
<dbReference type="PROSITE" id="PS00086">
    <property type="entry name" value="CYTOCHROME_P450"/>
    <property type="match status" value="1"/>
</dbReference>
<evidence type="ECO:0000256" key="18">
    <source>
        <dbReference type="ARBA" id="ARBA00023004"/>
    </source>
</evidence>
<dbReference type="GO" id="GO:0004796">
    <property type="term" value="F:thromboxane-A synthase activity"/>
    <property type="evidence" value="ECO:0007669"/>
    <property type="project" value="UniProtKB-EC"/>
</dbReference>
<evidence type="ECO:0000256" key="31">
    <source>
        <dbReference type="ARBA" id="ARBA00042726"/>
    </source>
</evidence>
<keyword evidence="23" id="KW-0413">Isomerase</keyword>
<keyword evidence="22" id="KW-0275">Fatty acid biosynthesis</keyword>
<evidence type="ECO:0000256" key="17">
    <source>
        <dbReference type="ARBA" id="ARBA00023002"/>
    </source>
</evidence>
<evidence type="ECO:0000256" key="4">
    <source>
        <dbReference type="ARBA" id="ARBA00004477"/>
    </source>
</evidence>
<evidence type="ECO:0000256" key="27">
    <source>
        <dbReference type="ARBA" id="ARBA00036424"/>
    </source>
</evidence>
<evidence type="ECO:0000256" key="10">
    <source>
        <dbReference type="ARBA" id="ARBA00022585"/>
    </source>
</evidence>
<dbReference type="AlphaFoldDB" id="A0A8C4QFT7"/>
<comment type="catalytic activity">
    <reaction evidence="26">
        <text>(15S)-hydroperoxy-(5Z,8Z,11Z,13E)-eicosatetraenoate + AH2 = (15S)-hydroxy-(5Z,8Z,11Z,13E)-eicosatetraenoate + A + H2O</text>
        <dbReference type="Rhea" id="RHEA:48856"/>
        <dbReference type="ChEBI" id="CHEBI:13193"/>
        <dbReference type="ChEBI" id="CHEBI:15377"/>
        <dbReference type="ChEBI" id="CHEBI:17499"/>
        <dbReference type="ChEBI" id="CHEBI:57409"/>
        <dbReference type="ChEBI" id="CHEBI:57446"/>
    </reaction>
    <physiologicalReaction direction="left-to-right" evidence="26">
        <dbReference type="Rhea" id="RHEA:48857"/>
    </physiologicalReaction>
</comment>
<dbReference type="Ensembl" id="ENSEBUT00000015399.1">
    <property type="protein sequence ID" value="ENSEBUP00000014823.1"/>
    <property type="gene ID" value="ENSEBUG00000009344.1"/>
</dbReference>
<comment type="subcellular location">
    <subcellularLocation>
        <location evidence="4">Endoplasmic reticulum membrane</location>
        <topology evidence="4">Multi-pass membrane protein</topology>
    </subcellularLocation>
</comment>
<comment type="catalytic activity">
    <reaction evidence="2">
        <text>a hydroperoxyeicosatetraenoate = an oxoeicosatetraenoate + H2O</text>
        <dbReference type="Rhea" id="RHEA:55556"/>
        <dbReference type="ChEBI" id="CHEBI:15377"/>
        <dbReference type="ChEBI" id="CHEBI:59720"/>
        <dbReference type="ChEBI" id="CHEBI:131859"/>
        <dbReference type="EC" id="4.2.1.152"/>
    </reaction>
    <physiologicalReaction direction="left-to-right" evidence="2">
        <dbReference type="Rhea" id="RHEA:55557"/>
    </physiologicalReaction>
</comment>
<evidence type="ECO:0000256" key="22">
    <source>
        <dbReference type="ARBA" id="ARBA00023160"/>
    </source>
</evidence>
<dbReference type="GO" id="GO:0005506">
    <property type="term" value="F:iron ion binding"/>
    <property type="evidence" value="ECO:0007669"/>
    <property type="project" value="InterPro"/>
</dbReference>
<protein>
    <recommendedName>
        <fullName evidence="30">Thromboxane-A synthase</fullName>
        <ecNumber evidence="7">4.2.1.152</ecNumber>
        <ecNumber evidence="29">5.3.99.5</ecNumber>
    </recommendedName>
    <alternativeName>
        <fullName evidence="31">Cytochrome P450 5A1</fullName>
    </alternativeName>
    <alternativeName>
        <fullName evidence="25">Hydroperoxy icosatetraenoate dehydratase</fullName>
    </alternativeName>
</protein>
<dbReference type="Pfam" id="PF00067">
    <property type="entry name" value="p450"/>
    <property type="match status" value="1"/>
</dbReference>
<evidence type="ECO:0000256" key="30">
    <source>
        <dbReference type="ARBA" id="ARBA00040834"/>
    </source>
</evidence>
<dbReference type="FunFam" id="1.10.630.10:FF:000003">
    <property type="entry name" value="cytochrome P450 3A12-like isoform X2"/>
    <property type="match status" value="1"/>
</dbReference>
<evidence type="ECO:0000256" key="25">
    <source>
        <dbReference type="ARBA" id="ARBA00033404"/>
    </source>
</evidence>
<evidence type="ECO:0000256" key="34">
    <source>
        <dbReference type="RuleBase" id="RU000461"/>
    </source>
</evidence>
<keyword evidence="18 33" id="KW-0408">Iron</keyword>